<keyword evidence="4 6" id="KW-1133">Transmembrane helix</keyword>
<name>A0A6I4NIM8_9FLAO</name>
<evidence type="ECO:0000256" key="5">
    <source>
        <dbReference type="ARBA" id="ARBA00023136"/>
    </source>
</evidence>
<feature type="transmembrane region" description="Helical" evidence="6">
    <location>
        <begin position="140"/>
        <end position="160"/>
    </location>
</feature>
<gene>
    <name evidence="7" type="ORF">GON26_05485</name>
</gene>
<keyword evidence="5 6" id="KW-0472">Membrane</keyword>
<protein>
    <submittedName>
        <fullName evidence="7">Oligosaccharide flippase family protein</fullName>
    </submittedName>
</protein>
<feature type="transmembrane region" description="Helical" evidence="6">
    <location>
        <begin position="323"/>
        <end position="346"/>
    </location>
</feature>
<keyword evidence="8" id="KW-1185">Reference proteome</keyword>
<dbReference type="Pfam" id="PF01943">
    <property type="entry name" value="Polysacc_synt"/>
    <property type="match status" value="1"/>
</dbReference>
<feature type="transmembrane region" description="Helical" evidence="6">
    <location>
        <begin position="167"/>
        <end position="188"/>
    </location>
</feature>
<accession>A0A6I4NIM8</accession>
<comment type="subcellular location">
    <subcellularLocation>
        <location evidence="1">Cell membrane</location>
        <topology evidence="1">Multi-pass membrane protein</topology>
    </subcellularLocation>
</comment>
<keyword evidence="2" id="KW-1003">Cell membrane</keyword>
<reference evidence="7 8" key="1">
    <citation type="submission" date="2019-12" db="EMBL/GenBank/DDBJ databases">
        <authorList>
            <person name="Kim Y.S."/>
        </authorList>
    </citation>
    <scope>NUCLEOTIDE SEQUENCE [LARGE SCALE GENOMIC DNA]</scope>
    <source>
        <strain evidence="7 8">GA093</strain>
    </source>
</reference>
<feature type="transmembrane region" description="Helical" evidence="6">
    <location>
        <begin position="214"/>
        <end position="235"/>
    </location>
</feature>
<dbReference type="AlphaFoldDB" id="A0A6I4NIM8"/>
<dbReference type="InterPro" id="IPR002797">
    <property type="entry name" value="Polysacc_synth"/>
</dbReference>
<dbReference type="Proteomes" id="UP000471501">
    <property type="component" value="Unassembled WGS sequence"/>
</dbReference>
<dbReference type="RefSeq" id="WP_160373722.1">
    <property type="nucleotide sequence ID" value="NZ_WSTB01000002.1"/>
</dbReference>
<proteinExistence type="predicted"/>
<comment type="caution">
    <text evidence="7">The sequence shown here is derived from an EMBL/GenBank/DDBJ whole genome shotgun (WGS) entry which is preliminary data.</text>
</comment>
<sequence length="414" mass="47314">MLKNISLSFGINFINLLFPLLLIPFYIKTFGIDTYGLIAISLSLINIISVLYDYSWYAYAPLEIGKIKDSTPLLNQYISKVINTKVVLFVPSVLFLLFFILFFDNLINEFVFSLSLFVFLFSRSQNNLCFFIGMDNVTPYFIINTIVKISCIVLVMFTLTEKSDYQYVFYYLGLSDILIFVFSTIFLVKKCHYKYSLSALSEIVEELRTGFKLFLTNLTICAMLNSSTLILGLFLDTKTVGIYNVAEKIIMLCKQSLSVLFQAVYHKACSIGTSKTEQLNSFLKSVFVYYFGIYGFGTILLILFPALIISILSSESTLESSHYLILLVPIPLIASLSQSAYMSLILHHKKNTYFLAHLFGLFLNVFLGVILCYFLKVYGIIIALIVTEMFITLYLNFAVILEKKLNFFKPQPNK</sequence>
<dbReference type="PANTHER" id="PTHR30250:SF11">
    <property type="entry name" value="O-ANTIGEN TRANSPORTER-RELATED"/>
    <property type="match status" value="1"/>
</dbReference>
<evidence type="ECO:0000256" key="6">
    <source>
        <dbReference type="SAM" id="Phobius"/>
    </source>
</evidence>
<feature type="transmembrane region" description="Helical" evidence="6">
    <location>
        <begin position="82"/>
        <end position="103"/>
    </location>
</feature>
<dbReference type="EMBL" id="WSTB01000002">
    <property type="protein sequence ID" value="MWB93803.1"/>
    <property type="molecule type" value="Genomic_DNA"/>
</dbReference>
<feature type="transmembrane region" description="Helical" evidence="6">
    <location>
        <begin position="377"/>
        <end position="401"/>
    </location>
</feature>
<keyword evidence="3 6" id="KW-0812">Transmembrane</keyword>
<feature type="transmembrane region" description="Helical" evidence="6">
    <location>
        <begin position="6"/>
        <end position="27"/>
    </location>
</feature>
<evidence type="ECO:0000256" key="3">
    <source>
        <dbReference type="ARBA" id="ARBA00022692"/>
    </source>
</evidence>
<organism evidence="7 8">
    <name type="scientific">Flavobacterium hydrocarbonoxydans</name>
    <dbReference type="NCBI Taxonomy" id="2683249"/>
    <lineage>
        <taxon>Bacteria</taxon>
        <taxon>Pseudomonadati</taxon>
        <taxon>Bacteroidota</taxon>
        <taxon>Flavobacteriia</taxon>
        <taxon>Flavobacteriales</taxon>
        <taxon>Flavobacteriaceae</taxon>
        <taxon>Flavobacterium</taxon>
    </lineage>
</organism>
<evidence type="ECO:0000256" key="1">
    <source>
        <dbReference type="ARBA" id="ARBA00004651"/>
    </source>
</evidence>
<dbReference type="InterPro" id="IPR050833">
    <property type="entry name" value="Poly_Biosynth_Transport"/>
</dbReference>
<feature type="transmembrane region" description="Helical" evidence="6">
    <location>
        <begin position="287"/>
        <end position="311"/>
    </location>
</feature>
<evidence type="ECO:0000313" key="7">
    <source>
        <dbReference type="EMBL" id="MWB93803.1"/>
    </source>
</evidence>
<dbReference type="GO" id="GO:0005886">
    <property type="term" value="C:plasma membrane"/>
    <property type="evidence" value="ECO:0007669"/>
    <property type="project" value="UniProtKB-SubCell"/>
</dbReference>
<evidence type="ECO:0000256" key="4">
    <source>
        <dbReference type="ARBA" id="ARBA00022989"/>
    </source>
</evidence>
<feature type="transmembrane region" description="Helical" evidence="6">
    <location>
        <begin position="34"/>
        <end position="52"/>
    </location>
</feature>
<evidence type="ECO:0000313" key="8">
    <source>
        <dbReference type="Proteomes" id="UP000471501"/>
    </source>
</evidence>
<evidence type="ECO:0000256" key="2">
    <source>
        <dbReference type="ARBA" id="ARBA00022475"/>
    </source>
</evidence>
<dbReference type="PANTHER" id="PTHR30250">
    <property type="entry name" value="PST FAMILY PREDICTED COLANIC ACID TRANSPORTER"/>
    <property type="match status" value="1"/>
</dbReference>
<feature type="transmembrane region" description="Helical" evidence="6">
    <location>
        <begin position="353"/>
        <end position="371"/>
    </location>
</feature>